<evidence type="ECO:0000313" key="4">
    <source>
        <dbReference type="Proteomes" id="UP000664521"/>
    </source>
</evidence>
<dbReference type="Proteomes" id="UP000664521">
    <property type="component" value="Unassembled WGS sequence"/>
</dbReference>
<dbReference type="OrthoDB" id="3944128at2759"/>
<dbReference type="EMBL" id="CAJPDS010000126">
    <property type="protein sequence ID" value="CAF9939178.1"/>
    <property type="molecule type" value="Genomic_DNA"/>
</dbReference>
<feature type="chain" id="PRO_5034592688" evidence="2">
    <location>
        <begin position="23"/>
        <end position="874"/>
    </location>
</feature>
<gene>
    <name evidence="3" type="ORF">HETSPECPRED_001500</name>
</gene>
<evidence type="ECO:0000256" key="2">
    <source>
        <dbReference type="SAM" id="SignalP"/>
    </source>
</evidence>
<dbReference type="AlphaFoldDB" id="A0A8H3J1Z7"/>
<reference evidence="3" key="1">
    <citation type="submission" date="2021-03" db="EMBL/GenBank/DDBJ databases">
        <authorList>
            <person name="Tagirdzhanova G."/>
        </authorList>
    </citation>
    <scope>NUCLEOTIDE SEQUENCE</scope>
</reference>
<feature type="compositionally biased region" description="Polar residues" evidence="1">
    <location>
        <begin position="362"/>
        <end position="376"/>
    </location>
</feature>
<evidence type="ECO:0000256" key="1">
    <source>
        <dbReference type="SAM" id="MobiDB-lite"/>
    </source>
</evidence>
<keyword evidence="4" id="KW-1185">Reference proteome</keyword>
<evidence type="ECO:0000313" key="3">
    <source>
        <dbReference type="EMBL" id="CAF9939178.1"/>
    </source>
</evidence>
<sequence>MRSSSILSLALVSGNVIGFGFAQASSQAPTTKINAYNSTSPTDAAVGNDGSCCFIVQDTVSVVSWARTYTAIIFITSVIQYLDTAVTSVKTSTRLSTSAPTQLNPPSIGVFDFPYMPTQKIKLNGTKTETFGTTITSPANFLIYPSVNIVHVPALIGPNGNLHCVTISADIGLCSGVLSGVNSYVENYWRKATGSHGSLGVAYVTKQPTSTASAATPLPLLVNQTAVWNNQYHSTVIHLPTPFLLFPSSDASITEASAVASLHHRNESAPAISDGSWNEDGVHDEVKNGVVPLELFEHLVTDLNYKLQYPELGSCLPGKPRAHFPCGRYMPALALSVSQLTISSSTTITTAGCFHPEACPTPTLQGVTPTPTSNTLGRDKNFPSIRPVSQSSTRAEPLSKTNPQAIETHQNFQLSSSSPTRQPEIDPVTTSPLPTKSDTGESDPNIASLIIGAFGGAQSSESQNPNYIKGQSDGASIPMSFDSKSATEPSFTRQSPTDTRSFTPDQQASQSSLKVPEGVAANVESLTIAMAGTSNLIVGSKTIAPGDSAVNTQGLKISLVQPATAGEAEGVGTDLLDSAGSTIVRQIPSLTVGTAILSTNSLSQYVIGSKTLTAGSSAVTIAGQRVSLAPEGDEIIIGSSTIPVPALASNKIPLPAIVINGQTFSENSASFYVIGGQTLSPGSKGIVLPQSAIPFVSSVILPDSTVITGSAAITTLSPSIFPEFEKATIAGHVVTPSPAAISIEGTILSAGGPGVTISGTPVSMAPGGSLLVGNKTLLGTETAATIAGHVVPLEPAIVSIGSITLSAGGQGVTIAGTPVSLATGGSLVIGNKTVGVGTADVTGVGFTGGAKREGARREGWRIAWVVFVGCWLFI</sequence>
<keyword evidence="2" id="KW-0732">Signal</keyword>
<protein>
    <submittedName>
        <fullName evidence="3">Uncharacterized protein</fullName>
    </submittedName>
</protein>
<feature type="compositionally biased region" description="Polar residues" evidence="1">
    <location>
        <begin position="428"/>
        <end position="437"/>
    </location>
</feature>
<accession>A0A8H3J1Z7</accession>
<proteinExistence type="predicted"/>
<feature type="compositionally biased region" description="Polar residues" evidence="1">
    <location>
        <begin position="457"/>
        <end position="466"/>
    </location>
</feature>
<organism evidence="3 4">
    <name type="scientific">Heterodermia speciosa</name>
    <dbReference type="NCBI Taxonomy" id="116794"/>
    <lineage>
        <taxon>Eukaryota</taxon>
        <taxon>Fungi</taxon>
        <taxon>Dikarya</taxon>
        <taxon>Ascomycota</taxon>
        <taxon>Pezizomycotina</taxon>
        <taxon>Lecanoromycetes</taxon>
        <taxon>OSLEUM clade</taxon>
        <taxon>Lecanoromycetidae</taxon>
        <taxon>Caliciales</taxon>
        <taxon>Physciaceae</taxon>
        <taxon>Heterodermia</taxon>
    </lineage>
</organism>
<name>A0A8H3J1Z7_9LECA</name>
<feature type="signal peptide" evidence="2">
    <location>
        <begin position="1"/>
        <end position="22"/>
    </location>
</feature>
<feature type="compositionally biased region" description="Polar residues" evidence="1">
    <location>
        <begin position="387"/>
        <end position="421"/>
    </location>
</feature>
<feature type="region of interest" description="Disordered" evidence="1">
    <location>
        <begin position="358"/>
        <end position="515"/>
    </location>
</feature>
<feature type="compositionally biased region" description="Polar residues" evidence="1">
    <location>
        <begin position="482"/>
        <end position="513"/>
    </location>
</feature>
<comment type="caution">
    <text evidence="3">The sequence shown here is derived from an EMBL/GenBank/DDBJ whole genome shotgun (WGS) entry which is preliminary data.</text>
</comment>